<protein>
    <recommendedName>
        <fullName evidence="5">H15 domain-containing protein</fullName>
    </recommendedName>
</protein>
<dbReference type="InterPro" id="IPR017956">
    <property type="entry name" value="AT_hook_DNA-bd_motif"/>
</dbReference>
<feature type="region of interest" description="Disordered" evidence="4">
    <location>
        <begin position="1"/>
        <end position="32"/>
    </location>
</feature>
<dbReference type="PANTHER" id="PTHR11467">
    <property type="entry name" value="HISTONE H1"/>
    <property type="match status" value="1"/>
</dbReference>
<keyword evidence="7" id="KW-1185">Reference proteome</keyword>
<dbReference type="GO" id="GO:0006334">
    <property type="term" value="P:nucleosome assembly"/>
    <property type="evidence" value="ECO:0007669"/>
    <property type="project" value="InterPro"/>
</dbReference>
<keyword evidence="3" id="KW-0539">Nucleus</keyword>
<dbReference type="GO" id="GO:0030261">
    <property type="term" value="P:chromosome condensation"/>
    <property type="evidence" value="ECO:0007669"/>
    <property type="project" value="TreeGrafter"/>
</dbReference>
<evidence type="ECO:0000256" key="3">
    <source>
        <dbReference type="ARBA" id="ARBA00023242"/>
    </source>
</evidence>
<evidence type="ECO:0000313" key="6">
    <source>
        <dbReference type="EMBL" id="CAI9753604.1"/>
    </source>
</evidence>
<keyword evidence="2" id="KW-0238">DNA-binding</keyword>
<gene>
    <name evidence="6" type="ORF">FPE_LOCUS1035</name>
</gene>
<feature type="compositionally biased region" description="Basic and acidic residues" evidence="4">
    <location>
        <begin position="231"/>
        <end position="241"/>
    </location>
</feature>
<proteinExistence type="predicted"/>
<feature type="region of interest" description="Disordered" evidence="4">
    <location>
        <begin position="190"/>
        <end position="283"/>
    </location>
</feature>
<comment type="subcellular location">
    <subcellularLocation>
        <location evidence="1">Nucleus</location>
    </subcellularLocation>
</comment>
<dbReference type="InterPro" id="IPR036390">
    <property type="entry name" value="WH_DNA-bd_sf"/>
</dbReference>
<dbReference type="SMART" id="SM00384">
    <property type="entry name" value="AT_hook"/>
    <property type="match status" value="7"/>
</dbReference>
<dbReference type="Proteomes" id="UP000834106">
    <property type="component" value="Chromosome 1"/>
</dbReference>
<dbReference type="Pfam" id="PF00538">
    <property type="entry name" value="Linker_histone"/>
    <property type="match status" value="1"/>
</dbReference>
<dbReference type="SUPFAM" id="SSF46785">
    <property type="entry name" value="Winged helix' DNA-binding domain"/>
    <property type="match status" value="1"/>
</dbReference>
<dbReference type="EMBL" id="OU503036">
    <property type="protein sequence ID" value="CAI9753604.1"/>
    <property type="molecule type" value="Genomic_DNA"/>
</dbReference>
<dbReference type="AlphaFoldDB" id="A0AAD1YNN6"/>
<dbReference type="Gene3D" id="1.10.10.10">
    <property type="entry name" value="Winged helix-like DNA-binding domain superfamily/Winged helix DNA-binding domain"/>
    <property type="match status" value="1"/>
</dbReference>
<feature type="region of interest" description="Disordered" evidence="4">
    <location>
        <begin position="104"/>
        <end position="135"/>
    </location>
</feature>
<feature type="compositionally biased region" description="Low complexity" evidence="4">
    <location>
        <begin position="17"/>
        <end position="32"/>
    </location>
</feature>
<dbReference type="GO" id="GO:0005730">
    <property type="term" value="C:nucleolus"/>
    <property type="evidence" value="ECO:0007669"/>
    <property type="project" value="TreeGrafter"/>
</dbReference>
<dbReference type="GO" id="GO:0003690">
    <property type="term" value="F:double-stranded DNA binding"/>
    <property type="evidence" value="ECO:0007669"/>
    <property type="project" value="TreeGrafter"/>
</dbReference>
<accession>A0AAD1YNN6</accession>
<evidence type="ECO:0000256" key="1">
    <source>
        <dbReference type="ARBA" id="ARBA00004123"/>
    </source>
</evidence>
<dbReference type="SMART" id="SM00526">
    <property type="entry name" value="H15"/>
    <property type="match status" value="1"/>
</dbReference>
<evidence type="ECO:0000256" key="4">
    <source>
        <dbReference type="SAM" id="MobiDB-lite"/>
    </source>
</evidence>
<organism evidence="6 7">
    <name type="scientific">Fraxinus pennsylvanica</name>
    <dbReference type="NCBI Taxonomy" id="56036"/>
    <lineage>
        <taxon>Eukaryota</taxon>
        <taxon>Viridiplantae</taxon>
        <taxon>Streptophyta</taxon>
        <taxon>Embryophyta</taxon>
        <taxon>Tracheophyta</taxon>
        <taxon>Spermatophyta</taxon>
        <taxon>Magnoliopsida</taxon>
        <taxon>eudicotyledons</taxon>
        <taxon>Gunneridae</taxon>
        <taxon>Pentapetalae</taxon>
        <taxon>asterids</taxon>
        <taxon>lamiids</taxon>
        <taxon>Lamiales</taxon>
        <taxon>Oleaceae</taxon>
        <taxon>Oleeae</taxon>
        <taxon>Fraxinus</taxon>
    </lineage>
</organism>
<feature type="compositionally biased region" description="Polar residues" evidence="4">
    <location>
        <begin position="242"/>
        <end position="254"/>
    </location>
</feature>
<feature type="compositionally biased region" description="Polar residues" evidence="4">
    <location>
        <begin position="104"/>
        <end position="118"/>
    </location>
</feature>
<sequence>MDPPPPTTDSTGEAHITPAANPTPTNKAPAHNHPTYAEMIMAAIGALKERNGSSKRAIAKYIESRYSNLPPTHSALLTHHMKRLKNNGQVLMVKNSYKLPRSTSVPVTANGNGNSISDPASVGPKRRPGRPPKYAKAAVPNVIPVFAPESQQAMPVTNDVPIVVPGTELNMAIGPGSVYVSVGSVNGDAYGAGDGKKRGRGRPPKQGEPNQGGLKKGPGHPLKSLGPRSGSVERPRGRPKSDSYSSAAVVTGTTARGRPKKTVTAAGVVKGAGRPRGRPPKPRDVVAGIAPPAAIGGIVAPVAVRMPTGATIVVDSGGVALAARKRPGRPPKAGGEAKKSLKQPTMKLKKLRKLSGKPLGRPKKDASHTVTQAPNFQQLVAYNDLKGKLGHLQSRIKPIVSVIKPFLNNATAISALEELETLASLNVNATTNVQGMPPQPQQPQTES</sequence>
<dbReference type="InterPro" id="IPR005818">
    <property type="entry name" value="Histone_H1/H5_H15"/>
</dbReference>
<dbReference type="GO" id="GO:0000786">
    <property type="term" value="C:nucleosome"/>
    <property type="evidence" value="ECO:0007669"/>
    <property type="project" value="InterPro"/>
</dbReference>
<name>A0AAD1YNN6_9LAMI</name>
<evidence type="ECO:0000259" key="5">
    <source>
        <dbReference type="SMART" id="SM00526"/>
    </source>
</evidence>
<evidence type="ECO:0000256" key="2">
    <source>
        <dbReference type="ARBA" id="ARBA00023125"/>
    </source>
</evidence>
<dbReference type="PRINTS" id="PR00929">
    <property type="entry name" value="ATHOOK"/>
</dbReference>
<dbReference type="InterPro" id="IPR036388">
    <property type="entry name" value="WH-like_DNA-bd_sf"/>
</dbReference>
<feature type="domain" description="H15" evidence="5">
    <location>
        <begin position="30"/>
        <end position="96"/>
    </location>
</feature>
<dbReference type="PANTHER" id="PTHR11467:SF29">
    <property type="entry name" value="OS03G0711600 PROTEIN"/>
    <property type="match status" value="1"/>
</dbReference>
<dbReference type="CDD" id="cd00073">
    <property type="entry name" value="H15"/>
    <property type="match status" value="1"/>
</dbReference>
<dbReference type="FunFam" id="1.10.10.10:FF:000637">
    <property type="entry name" value="Histone H1.2"/>
    <property type="match status" value="1"/>
</dbReference>
<reference evidence="6" key="1">
    <citation type="submission" date="2023-05" db="EMBL/GenBank/DDBJ databases">
        <authorList>
            <person name="Huff M."/>
        </authorList>
    </citation>
    <scope>NUCLEOTIDE SEQUENCE</scope>
</reference>
<dbReference type="GO" id="GO:0031492">
    <property type="term" value="F:nucleosomal DNA binding"/>
    <property type="evidence" value="ECO:0007669"/>
    <property type="project" value="TreeGrafter"/>
</dbReference>
<evidence type="ECO:0000313" key="7">
    <source>
        <dbReference type="Proteomes" id="UP000834106"/>
    </source>
</evidence>
<dbReference type="GO" id="GO:0045910">
    <property type="term" value="P:negative regulation of DNA recombination"/>
    <property type="evidence" value="ECO:0007669"/>
    <property type="project" value="TreeGrafter"/>
</dbReference>